<evidence type="ECO:0008006" key="6">
    <source>
        <dbReference type="Google" id="ProtNLM"/>
    </source>
</evidence>
<dbReference type="GO" id="GO:0019068">
    <property type="term" value="P:virion assembly"/>
    <property type="evidence" value="ECO:0007669"/>
    <property type="project" value="InterPro"/>
</dbReference>
<feature type="domain" description="Reverse transcriptase/retrotransposon-derived protein RNase H-like" evidence="3">
    <location>
        <begin position="403"/>
        <end position="501"/>
    </location>
</feature>
<keyword evidence="5" id="KW-1185">Reference proteome</keyword>
<feature type="region of interest" description="Disordered" evidence="1">
    <location>
        <begin position="213"/>
        <end position="245"/>
    </location>
</feature>
<dbReference type="InterPro" id="IPR041577">
    <property type="entry name" value="RT_RNaseH_2"/>
</dbReference>
<evidence type="ECO:0000313" key="5">
    <source>
        <dbReference type="Proteomes" id="UP000314987"/>
    </source>
</evidence>
<proteinExistence type="predicted"/>
<dbReference type="InterPro" id="IPR050462">
    <property type="entry name" value="Retroviral_Gag-Pol_poly"/>
</dbReference>
<dbReference type="Ensembl" id="ENSVURT00010014613.1">
    <property type="protein sequence ID" value="ENSVURP00010012845.1"/>
    <property type="gene ID" value="ENSVURG00010009894.1"/>
</dbReference>
<dbReference type="InterPro" id="IPR003036">
    <property type="entry name" value="Gag_P30"/>
</dbReference>
<dbReference type="STRING" id="29139.ENSVURP00010012845"/>
<dbReference type="PANTHER" id="PTHR33166">
    <property type="entry name" value="GAG_P30 DOMAIN-CONTAINING PROTEIN"/>
    <property type="match status" value="1"/>
</dbReference>
<dbReference type="InterPro" id="IPR043128">
    <property type="entry name" value="Rev_trsase/Diguanyl_cyclase"/>
</dbReference>
<evidence type="ECO:0000259" key="3">
    <source>
        <dbReference type="Pfam" id="PF17919"/>
    </source>
</evidence>
<dbReference type="InterPro" id="IPR008919">
    <property type="entry name" value="Retrov_capsid_N"/>
</dbReference>
<feature type="compositionally biased region" description="Pro residues" evidence="1">
    <location>
        <begin position="70"/>
        <end position="87"/>
    </location>
</feature>
<evidence type="ECO:0000259" key="2">
    <source>
        <dbReference type="Pfam" id="PF02093"/>
    </source>
</evidence>
<feature type="region of interest" description="Disordered" evidence="1">
    <location>
        <begin position="46"/>
        <end position="126"/>
    </location>
</feature>
<feature type="domain" description="Core shell protein Gag P30" evidence="2">
    <location>
        <begin position="152"/>
        <end position="340"/>
    </location>
</feature>
<feature type="compositionally biased region" description="Polar residues" evidence="1">
    <location>
        <begin position="102"/>
        <end position="125"/>
    </location>
</feature>
<dbReference type="Pfam" id="PF02093">
    <property type="entry name" value="Gag_p30"/>
    <property type="match status" value="1"/>
</dbReference>
<dbReference type="SUPFAM" id="SSF56672">
    <property type="entry name" value="DNA/RNA polymerases"/>
    <property type="match status" value="1"/>
</dbReference>
<dbReference type="AlphaFoldDB" id="A0A4X2KU51"/>
<dbReference type="InterPro" id="IPR043502">
    <property type="entry name" value="DNA/RNA_pol_sf"/>
</dbReference>
<protein>
    <recommendedName>
        <fullName evidence="6">Reverse transcriptase/retrotransposon-derived protein RNase H-like domain-containing protein</fullName>
    </recommendedName>
</protein>
<organism evidence="4 5">
    <name type="scientific">Vombatus ursinus</name>
    <name type="common">Common wombat</name>
    <dbReference type="NCBI Taxonomy" id="29139"/>
    <lineage>
        <taxon>Eukaryota</taxon>
        <taxon>Metazoa</taxon>
        <taxon>Chordata</taxon>
        <taxon>Craniata</taxon>
        <taxon>Vertebrata</taxon>
        <taxon>Euteleostomi</taxon>
        <taxon>Mammalia</taxon>
        <taxon>Metatheria</taxon>
        <taxon>Diprotodontia</taxon>
        <taxon>Vombatidae</taxon>
        <taxon>Vombatus</taxon>
    </lineage>
</organism>
<dbReference type="Gene3D" id="3.10.20.370">
    <property type="match status" value="1"/>
</dbReference>
<sequence>MTITGRVRKIAYGTPGHPDQIPYITAWIDFKPPSKPLRVQALSKVGVHSGPTSGQKVPGTTQIGAKVLPPSDPDPLDPAEPRPPPYPVQGSSHPSAPPLTSPPHTRTGTPYGSSGSGFSPDSTVSAFPLRQVPTTPGESGRPFMVYVPFSTSDLYNWKQQNPSFSDKPQSLISLLETVFYTHQPTWDDCQQLLRVLFTTEERDKIILEARKRVMDPDGRPSTDPGRRNHVFPESRPDWDPNSDRGREALDRYRQLLLGGLRAAARKPTNMSKVSEIKHGKSESPAAYLERLYEAYRTYTPIDPEDPNNRRAVVIDFVSNSAPDIRRKLQKLDGFEGFTLQSGQRLLSRERVSAILGMPAPATRRGLREFLGMAGYCRLWILGFAEIAKPLYEALSGEPAKFLWGPRQEEAFNKLRGALASTPALALPDLTKPFRLYVSESQAVAKGVLTQPLGPWNRPVAYLSKQLDSVAAGWPTCLRTVAAVATLVREATKLTFGQPLEISASHHLEQLLHTPPTRWISNSRLTHYQSLLLDPSPQLLLVPGLV</sequence>
<dbReference type="Gene3D" id="3.30.70.270">
    <property type="match status" value="1"/>
</dbReference>
<dbReference type="Proteomes" id="UP000314987">
    <property type="component" value="Unassembled WGS sequence"/>
</dbReference>
<dbReference type="SUPFAM" id="SSF47943">
    <property type="entry name" value="Retrovirus capsid protein, N-terminal core domain"/>
    <property type="match status" value="1"/>
</dbReference>
<evidence type="ECO:0000313" key="4">
    <source>
        <dbReference type="Ensembl" id="ENSVURP00010012845.1"/>
    </source>
</evidence>
<dbReference type="GeneTree" id="ENSGT00980000198632"/>
<dbReference type="FunFam" id="3.30.70.270:FF:000020">
    <property type="entry name" value="Transposon Tf2-6 polyprotein-like Protein"/>
    <property type="match status" value="1"/>
</dbReference>
<feature type="compositionally biased region" description="Polar residues" evidence="1">
    <location>
        <begin position="50"/>
        <end position="63"/>
    </location>
</feature>
<accession>A0A4X2KU51</accession>
<name>A0A4X2KU51_VOMUR</name>
<reference evidence="4" key="2">
    <citation type="submission" date="2025-08" db="UniProtKB">
        <authorList>
            <consortium name="Ensembl"/>
        </authorList>
    </citation>
    <scope>IDENTIFICATION</scope>
</reference>
<dbReference type="PROSITE" id="PS50007">
    <property type="entry name" value="PIPLC_X_DOMAIN"/>
    <property type="match status" value="1"/>
</dbReference>
<reference evidence="5" key="1">
    <citation type="submission" date="2018-12" db="EMBL/GenBank/DDBJ databases">
        <authorList>
            <person name="Yazar S."/>
        </authorList>
    </citation>
    <scope>NUCLEOTIDE SEQUENCE [LARGE SCALE GENOMIC DNA]</scope>
</reference>
<evidence type="ECO:0000256" key="1">
    <source>
        <dbReference type="SAM" id="MobiDB-lite"/>
    </source>
</evidence>
<reference evidence="4" key="3">
    <citation type="submission" date="2025-09" db="UniProtKB">
        <authorList>
            <consortium name="Ensembl"/>
        </authorList>
    </citation>
    <scope>IDENTIFICATION</scope>
</reference>
<dbReference type="Pfam" id="PF17919">
    <property type="entry name" value="RT_RNaseH_2"/>
    <property type="match status" value="1"/>
</dbReference>
<dbReference type="Gene3D" id="1.10.375.10">
    <property type="entry name" value="Human Immunodeficiency Virus Type 1 Capsid Protein"/>
    <property type="match status" value="1"/>
</dbReference>